<keyword evidence="1" id="KW-0677">Repeat</keyword>
<dbReference type="RefSeq" id="WP_076668580.1">
    <property type="nucleotide sequence ID" value="NZ_FTPP01000002.1"/>
</dbReference>
<evidence type="ECO:0000259" key="4">
    <source>
        <dbReference type="PROSITE" id="PS50076"/>
    </source>
</evidence>
<keyword evidence="3" id="KW-1133">Transmembrane helix</keyword>
<dbReference type="PROSITE" id="PS50076">
    <property type="entry name" value="DNAJ_2"/>
    <property type="match status" value="1"/>
</dbReference>
<keyword evidence="3" id="KW-0472">Membrane</keyword>
<evidence type="ECO:0000256" key="2">
    <source>
        <dbReference type="ARBA" id="ARBA00022803"/>
    </source>
</evidence>
<dbReference type="OrthoDB" id="1495940at2"/>
<gene>
    <name evidence="5" type="ORF">SAMN05444128_2067</name>
</gene>
<evidence type="ECO:0000256" key="1">
    <source>
        <dbReference type="ARBA" id="ARBA00022737"/>
    </source>
</evidence>
<dbReference type="PANTHER" id="PTHR45188:SF2">
    <property type="entry name" value="DNAJ HOMOLOG SUBFAMILY C MEMBER 7"/>
    <property type="match status" value="1"/>
</dbReference>
<keyword evidence="6" id="KW-1185">Reference proteome</keyword>
<dbReference type="Gene3D" id="1.25.40.10">
    <property type="entry name" value="Tetratricopeptide repeat domain"/>
    <property type="match status" value="2"/>
</dbReference>
<dbReference type="Proteomes" id="UP000187181">
    <property type="component" value="Unassembled WGS sequence"/>
</dbReference>
<dbReference type="Gene3D" id="1.10.287.110">
    <property type="entry name" value="DnaJ domain"/>
    <property type="match status" value="1"/>
</dbReference>
<dbReference type="InterPro" id="IPR001623">
    <property type="entry name" value="DnaJ_domain"/>
</dbReference>
<evidence type="ECO:0000313" key="6">
    <source>
        <dbReference type="Proteomes" id="UP000187181"/>
    </source>
</evidence>
<keyword evidence="2" id="KW-0802">TPR repeat</keyword>
<dbReference type="SUPFAM" id="SSF48452">
    <property type="entry name" value="TPR-like"/>
    <property type="match status" value="2"/>
</dbReference>
<dbReference type="SMART" id="SM00271">
    <property type="entry name" value="DnaJ"/>
    <property type="match status" value="1"/>
</dbReference>
<dbReference type="PROSITE" id="PS00636">
    <property type="entry name" value="DNAJ_1"/>
    <property type="match status" value="1"/>
</dbReference>
<dbReference type="InterPro" id="IPR019734">
    <property type="entry name" value="TPR_rpt"/>
</dbReference>
<evidence type="ECO:0000313" key="5">
    <source>
        <dbReference type="EMBL" id="SIT89601.1"/>
    </source>
</evidence>
<dbReference type="EMBL" id="FTPP01000002">
    <property type="protein sequence ID" value="SIT89601.1"/>
    <property type="molecule type" value="Genomic_DNA"/>
</dbReference>
<dbReference type="STRING" id="1317125.SAMN05444128_2067"/>
<dbReference type="Pfam" id="PF13432">
    <property type="entry name" value="TPR_16"/>
    <property type="match status" value="1"/>
</dbReference>
<dbReference type="AlphaFoldDB" id="A0A1R3XE87"/>
<dbReference type="SMART" id="SM00028">
    <property type="entry name" value="TPR"/>
    <property type="match status" value="5"/>
</dbReference>
<dbReference type="InterPro" id="IPR011990">
    <property type="entry name" value="TPR-like_helical_dom_sf"/>
</dbReference>
<keyword evidence="3" id="KW-0812">Transmembrane</keyword>
<proteinExistence type="predicted"/>
<feature type="transmembrane region" description="Helical" evidence="3">
    <location>
        <begin position="119"/>
        <end position="137"/>
    </location>
</feature>
<dbReference type="InterPro" id="IPR036869">
    <property type="entry name" value="J_dom_sf"/>
</dbReference>
<feature type="domain" description="J" evidence="4">
    <location>
        <begin position="4"/>
        <end position="69"/>
    </location>
</feature>
<dbReference type="Pfam" id="PF00226">
    <property type="entry name" value="DnaJ"/>
    <property type="match status" value="1"/>
</dbReference>
<dbReference type="PRINTS" id="PR00625">
    <property type="entry name" value="JDOMAIN"/>
</dbReference>
<sequence>MEHNLYSILGVDPTATAQEIKLAYKRLALKYHPDRNPDNARAEELFKVVNDAYQTLSDPGKRARYDMRLQYLREQRQAIRQHQPYHNARYRQTRPPAPVSERHYQNIPRREGRRFVRKDLYITLGFFAFMFVFSVLLKSTMDYITGEDRYKTALSYIEHGKYSSAHSLLTDAIYFRPKHADAYLTRASISMNVYENYRSAVEDLNQVIALQDRPSAEVFMMRGKSLAKLEKYMEAERDFGIALTLDSTLHTAQLDRGEVRLFYLQKYEPAIADFTSFLRYTSKGESWANALTFRGFGYYKTGNYAASEADYRQVLQADNANGRVYYLLGRTELEQAQPDSACAHFNEAYRLGYSAAVLELRANCR</sequence>
<dbReference type="PANTHER" id="PTHR45188">
    <property type="entry name" value="DNAJ PROTEIN P58IPK HOMOLOG"/>
    <property type="match status" value="1"/>
</dbReference>
<dbReference type="CDD" id="cd06257">
    <property type="entry name" value="DnaJ"/>
    <property type="match status" value="1"/>
</dbReference>
<name>A0A1R3XE87_9BACT</name>
<evidence type="ECO:0000256" key="3">
    <source>
        <dbReference type="SAM" id="Phobius"/>
    </source>
</evidence>
<organism evidence="5 6">
    <name type="scientific">Pontibacter indicus</name>
    <dbReference type="NCBI Taxonomy" id="1317125"/>
    <lineage>
        <taxon>Bacteria</taxon>
        <taxon>Pseudomonadati</taxon>
        <taxon>Bacteroidota</taxon>
        <taxon>Cytophagia</taxon>
        <taxon>Cytophagales</taxon>
        <taxon>Hymenobacteraceae</taxon>
        <taxon>Pontibacter</taxon>
    </lineage>
</organism>
<dbReference type="InterPro" id="IPR018253">
    <property type="entry name" value="DnaJ_domain_CS"/>
</dbReference>
<reference evidence="6" key="1">
    <citation type="submission" date="2017-01" db="EMBL/GenBank/DDBJ databases">
        <authorList>
            <person name="Varghese N."/>
            <person name="Submissions S."/>
        </authorList>
    </citation>
    <scope>NUCLEOTIDE SEQUENCE [LARGE SCALE GENOMIC DNA]</scope>
    <source>
        <strain evidence="6">LP100</strain>
    </source>
</reference>
<protein>
    <submittedName>
        <fullName evidence="5">Tetratricopeptide repeat-containing protein</fullName>
    </submittedName>
</protein>
<dbReference type="SUPFAM" id="SSF46565">
    <property type="entry name" value="Chaperone J-domain"/>
    <property type="match status" value="1"/>
</dbReference>
<accession>A0A1R3XE87</accession>